<keyword evidence="5 7" id="KW-0472">Membrane</keyword>
<evidence type="ECO:0000313" key="8">
    <source>
        <dbReference type="EMBL" id="GGZ65685.1"/>
    </source>
</evidence>
<evidence type="ECO:0008006" key="10">
    <source>
        <dbReference type="Google" id="ProtNLM"/>
    </source>
</evidence>
<proteinExistence type="predicted"/>
<evidence type="ECO:0000256" key="3">
    <source>
        <dbReference type="ARBA" id="ARBA00022692"/>
    </source>
</evidence>
<keyword evidence="2" id="KW-1003">Cell membrane</keyword>
<evidence type="ECO:0000256" key="6">
    <source>
        <dbReference type="SAM" id="MobiDB-lite"/>
    </source>
</evidence>
<evidence type="ECO:0000256" key="1">
    <source>
        <dbReference type="ARBA" id="ARBA00004651"/>
    </source>
</evidence>
<reference evidence="9" key="1">
    <citation type="journal article" date="2019" name="Int. J. Syst. Evol. Microbiol.">
        <title>The Global Catalogue of Microorganisms (GCM) 10K type strain sequencing project: providing services to taxonomists for standard genome sequencing and annotation.</title>
        <authorList>
            <consortium name="The Broad Institute Genomics Platform"/>
            <consortium name="The Broad Institute Genome Sequencing Center for Infectious Disease"/>
            <person name="Wu L."/>
            <person name="Ma J."/>
        </authorList>
    </citation>
    <scope>NUCLEOTIDE SEQUENCE [LARGE SCALE GENOMIC DNA]</scope>
    <source>
        <strain evidence="9">KCTC 22558</strain>
    </source>
</reference>
<accession>A0ABQ3C2K8</accession>
<feature type="compositionally biased region" description="Low complexity" evidence="6">
    <location>
        <begin position="1"/>
        <end position="19"/>
    </location>
</feature>
<sequence>MSDPTRPDSPAAAPDAPVAKTLDPTEKASITQVDGAPPPADVRKVVRKATIGSLPMALLRRFLDSDVITQAAAVAFYAALSLAPLMLLLLWLTASSQAAQAAVIQQVGLLVGPEAQSVARTVLAGAASTPDTGSIAGWWSIALLLVGASAVFAQLQDALNRIFRTDATALPGLWNWVKKRLLSFGLVLSVVFLLVISMTLTTLLDVTIGRYAQGETVAATLAALIVYAFTFALMYHFLPDRRVRWRLALAGGSLTSVLFMAGRAGIAWYLEHQSTASAYGAMGALVLTMLWVYYAAMILFGGAVVTATIDERLGPAPVKA</sequence>
<protein>
    <recommendedName>
        <fullName evidence="10">YihY family inner membrane protein</fullName>
    </recommendedName>
</protein>
<dbReference type="PANTHER" id="PTHR30213">
    <property type="entry name" value="INNER MEMBRANE PROTEIN YHJD"/>
    <property type="match status" value="1"/>
</dbReference>
<dbReference type="Pfam" id="PF03631">
    <property type="entry name" value="Virul_fac_BrkB"/>
    <property type="match status" value="1"/>
</dbReference>
<name>A0ABQ3C2K8_9GAMM</name>
<dbReference type="InterPro" id="IPR017039">
    <property type="entry name" value="Virul_fac_BrkB"/>
</dbReference>
<keyword evidence="3 7" id="KW-0812">Transmembrane</keyword>
<dbReference type="RefSeq" id="WP_189449389.1">
    <property type="nucleotide sequence ID" value="NZ_BMXY01000002.1"/>
</dbReference>
<evidence type="ECO:0000256" key="4">
    <source>
        <dbReference type="ARBA" id="ARBA00022989"/>
    </source>
</evidence>
<feature type="transmembrane region" description="Helical" evidence="7">
    <location>
        <begin position="136"/>
        <end position="155"/>
    </location>
</feature>
<feature type="transmembrane region" description="Helical" evidence="7">
    <location>
        <begin position="67"/>
        <end position="92"/>
    </location>
</feature>
<gene>
    <name evidence="8" type="primary">rbn</name>
    <name evidence="8" type="ORF">GCM10008101_19600</name>
</gene>
<feature type="transmembrane region" description="Helical" evidence="7">
    <location>
        <begin position="290"/>
        <end position="309"/>
    </location>
</feature>
<comment type="subcellular location">
    <subcellularLocation>
        <location evidence="1">Cell membrane</location>
        <topology evidence="1">Multi-pass membrane protein</topology>
    </subcellularLocation>
</comment>
<feature type="transmembrane region" description="Helical" evidence="7">
    <location>
        <begin position="181"/>
        <end position="204"/>
    </location>
</feature>
<feature type="transmembrane region" description="Helical" evidence="7">
    <location>
        <begin position="247"/>
        <end position="270"/>
    </location>
</feature>
<comment type="caution">
    <text evidence="8">The sequence shown here is derived from an EMBL/GenBank/DDBJ whole genome shotgun (WGS) entry which is preliminary data.</text>
</comment>
<evidence type="ECO:0000256" key="5">
    <source>
        <dbReference type="ARBA" id="ARBA00023136"/>
    </source>
</evidence>
<dbReference type="EMBL" id="BMXY01000002">
    <property type="protein sequence ID" value="GGZ65685.1"/>
    <property type="molecule type" value="Genomic_DNA"/>
</dbReference>
<keyword evidence="4 7" id="KW-1133">Transmembrane helix</keyword>
<dbReference type="NCBIfam" id="TIGR00765">
    <property type="entry name" value="yihY_not_rbn"/>
    <property type="match status" value="1"/>
</dbReference>
<evidence type="ECO:0000313" key="9">
    <source>
        <dbReference type="Proteomes" id="UP000643403"/>
    </source>
</evidence>
<evidence type="ECO:0000256" key="2">
    <source>
        <dbReference type="ARBA" id="ARBA00022475"/>
    </source>
</evidence>
<dbReference type="Proteomes" id="UP000643403">
    <property type="component" value="Unassembled WGS sequence"/>
</dbReference>
<dbReference type="PANTHER" id="PTHR30213:SF1">
    <property type="entry name" value="INNER MEMBRANE PROTEIN YHJD"/>
    <property type="match status" value="1"/>
</dbReference>
<feature type="transmembrane region" description="Helical" evidence="7">
    <location>
        <begin position="216"/>
        <end position="235"/>
    </location>
</feature>
<dbReference type="PIRSF" id="PIRSF035875">
    <property type="entry name" value="RNase_BN"/>
    <property type="match status" value="1"/>
</dbReference>
<evidence type="ECO:0000256" key="7">
    <source>
        <dbReference type="SAM" id="Phobius"/>
    </source>
</evidence>
<organism evidence="8 9">
    <name type="scientific">Cognatilysobacter xinjiangensis</name>
    <dbReference type="NCBI Taxonomy" id="546892"/>
    <lineage>
        <taxon>Bacteria</taxon>
        <taxon>Pseudomonadati</taxon>
        <taxon>Pseudomonadota</taxon>
        <taxon>Gammaproteobacteria</taxon>
        <taxon>Lysobacterales</taxon>
        <taxon>Lysobacteraceae</taxon>
        <taxon>Cognatilysobacter</taxon>
    </lineage>
</organism>
<keyword evidence="9" id="KW-1185">Reference proteome</keyword>
<feature type="region of interest" description="Disordered" evidence="6">
    <location>
        <begin position="1"/>
        <end position="37"/>
    </location>
</feature>